<reference evidence="3" key="1">
    <citation type="journal article" date="2019" name="Int. J. Syst. Evol. Microbiol.">
        <title>The Global Catalogue of Microorganisms (GCM) 10K type strain sequencing project: providing services to taxonomists for standard genome sequencing and annotation.</title>
        <authorList>
            <consortium name="The Broad Institute Genomics Platform"/>
            <consortium name="The Broad Institute Genome Sequencing Center for Infectious Disease"/>
            <person name="Wu L."/>
            <person name="Ma J."/>
        </authorList>
    </citation>
    <scope>NUCLEOTIDE SEQUENCE [LARGE SCALE GENOMIC DNA]</scope>
    <source>
        <strain evidence="3">JCM 18302</strain>
    </source>
</reference>
<feature type="region of interest" description="Disordered" evidence="1">
    <location>
        <begin position="81"/>
        <end position="127"/>
    </location>
</feature>
<evidence type="ECO:0000313" key="3">
    <source>
        <dbReference type="Proteomes" id="UP001500804"/>
    </source>
</evidence>
<dbReference type="EMBL" id="BAABJO010000020">
    <property type="protein sequence ID" value="GAA5129324.1"/>
    <property type="molecule type" value="Genomic_DNA"/>
</dbReference>
<evidence type="ECO:0008006" key="4">
    <source>
        <dbReference type="Google" id="ProtNLM"/>
    </source>
</evidence>
<keyword evidence="3" id="KW-1185">Reference proteome</keyword>
<protein>
    <recommendedName>
        <fullName evidence="4">Mutator family transposase</fullName>
    </recommendedName>
</protein>
<evidence type="ECO:0000256" key="1">
    <source>
        <dbReference type="SAM" id="MobiDB-lite"/>
    </source>
</evidence>
<organism evidence="2 3">
    <name type="scientific">Pseudonocardia adelaidensis</name>
    <dbReference type="NCBI Taxonomy" id="648754"/>
    <lineage>
        <taxon>Bacteria</taxon>
        <taxon>Bacillati</taxon>
        <taxon>Actinomycetota</taxon>
        <taxon>Actinomycetes</taxon>
        <taxon>Pseudonocardiales</taxon>
        <taxon>Pseudonocardiaceae</taxon>
        <taxon>Pseudonocardia</taxon>
    </lineage>
</organism>
<dbReference type="Proteomes" id="UP001500804">
    <property type="component" value="Unassembled WGS sequence"/>
</dbReference>
<feature type="compositionally biased region" description="Polar residues" evidence="1">
    <location>
        <begin position="108"/>
        <end position="121"/>
    </location>
</feature>
<dbReference type="RefSeq" id="WP_345607712.1">
    <property type="nucleotide sequence ID" value="NZ_BAABJO010000020.1"/>
</dbReference>
<gene>
    <name evidence="2" type="ORF">GCM10023320_49620</name>
</gene>
<sequence length="127" mass="14472">MISVRQYQRPNGEVVALLVISPSKSDRERVIPMSGELFHIIAQVIRRHTAEHGTVPVCTLYDQAERAWSEPLPYLFQRLQSGSREPCPSRWSTRYGAPPKRSSRRTRNSPIFGSPRTTSAVRSPPTW</sequence>
<comment type="caution">
    <text evidence="2">The sequence shown here is derived from an EMBL/GenBank/DDBJ whole genome shotgun (WGS) entry which is preliminary data.</text>
</comment>
<accession>A0ABP9NVF9</accession>
<name>A0ABP9NVF9_9PSEU</name>
<proteinExistence type="predicted"/>
<evidence type="ECO:0000313" key="2">
    <source>
        <dbReference type="EMBL" id="GAA5129324.1"/>
    </source>
</evidence>